<feature type="domain" description="Putative zinc-finger" evidence="4">
    <location>
        <begin position="49"/>
        <end position="81"/>
    </location>
</feature>
<organism evidence="5 6">
    <name type="scientific">Tumebacillus algifaecis</name>
    <dbReference type="NCBI Taxonomy" id="1214604"/>
    <lineage>
        <taxon>Bacteria</taxon>
        <taxon>Bacillati</taxon>
        <taxon>Bacillota</taxon>
        <taxon>Bacilli</taxon>
        <taxon>Bacillales</taxon>
        <taxon>Alicyclobacillaceae</taxon>
        <taxon>Tumebacillus</taxon>
    </lineage>
</organism>
<dbReference type="InterPro" id="IPR041916">
    <property type="entry name" value="Anti_sigma_zinc_sf"/>
</dbReference>
<evidence type="ECO:0000259" key="4">
    <source>
        <dbReference type="Pfam" id="PF13490"/>
    </source>
</evidence>
<evidence type="ECO:0000313" key="5">
    <source>
        <dbReference type="EMBL" id="ASS73962.1"/>
    </source>
</evidence>
<protein>
    <recommendedName>
        <fullName evidence="2">Anti-sigma-W factor RsiW</fullName>
    </recommendedName>
</protein>
<sequence length="250" mass="27614">MTCHCWKSAKYSKCRSRRSKRGFIADARLCGPVSGRCKRRCLFVSCHEHSEELLHRYLDEEMSVAERTEFEDHLITCDQCRPKLQGLGTAIQSLERLEWGKAPAGFTEDVMAKLAHVAPPRRNWRVPIMKYSGLAAAILLVFGLGVSLATPNKFALQANHTDGLIVTDGKVIVPEGSEYTGDLVIQNGDIEVRGKVNGNVTALNGKVHLSRAAGADISGEVAEVDEAFEKIGYYLKELFAEFAQFAGNEK</sequence>
<keyword evidence="3" id="KW-1133">Transmembrane helix</keyword>
<dbReference type="Gene3D" id="1.10.10.1320">
    <property type="entry name" value="Anti-sigma factor, zinc-finger domain"/>
    <property type="match status" value="1"/>
</dbReference>
<evidence type="ECO:0000256" key="3">
    <source>
        <dbReference type="SAM" id="Phobius"/>
    </source>
</evidence>
<evidence type="ECO:0000256" key="2">
    <source>
        <dbReference type="ARBA" id="ARBA00024438"/>
    </source>
</evidence>
<comment type="similarity">
    <text evidence="1">Belongs to the zinc-associated anti-sigma factor (ZAS) superfamily. Anti-sigma-W factor family.</text>
</comment>
<evidence type="ECO:0000313" key="6">
    <source>
        <dbReference type="Proteomes" id="UP000214688"/>
    </source>
</evidence>
<evidence type="ECO:0000256" key="1">
    <source>
        <dbReference type="ARBA" id="ARBA00024353"/>
    </source>
</evidence>
<dbReference type="Proteomes" id="UP000214688">
    <property type="component" value="Chromosome"/>
</dbReference>
<accession>A0A223CXD7</accession>
<dbReference type="InterPro" id="IPR027383">
    <property type="entry name" value="Znf_put"/>
</dbReference>
<keyword evidence="3" id="KW-0812">Transmembrane</keyword>
<keyword evidence="6" id="KW-1185">Reference proteome</keyword>
<reference evidence="5 6" key="1">
    <citation type="journal article" date="2015" name="Int. J. Syst. Evol. Microbiol.">
        <title>Tumebacillus algifaecis sp. nov., isolated from decomposing algal scum.</title>
        <authorList>
            <person name="Wu Y.F."/>
            <person name="Zhang B."/>
            <person name="Xing P."/>
            <person name="Wu Q.L."/>
            <person name="Liu S.J."/>
        </authorList>
    </citation>
    <scope>NUCLEOTIDE SEQUENCE [LARGE SCALE GENOMIC DNA]</scope>
    <source>
        <strain evidence="5 6">THMBR28</strain>
    </source>
</reference>
<dbReference type="KEGG" id="tab:CIG75_02500"/>
<dbReference type="AlphaFoldDB" id="A0A223CXD7"/>
<gene>
    <name evidence="5" type="ORF">CIG75_02500</name>
</gene>
<name>A0A223CXD7_9BACL</name>
<keyword evidence="3" id="KW-0472">Membrane</keyword>
<proteinExistence type="inferred from homology"/>
<dbReference type="EMBL" id="CP022657">
    <property type="protein sequence ID" value="ASS73962.1"/>
    <property type="molecule type" value="Genomic_DNA"/>
</dbReference>
<feature type="transmembrane region" description="Helical" evidence="3">
    <location>
        <begin position="131"/>
        <end position="149"/>
    </location>
</feature>
<dbReference type="Pfam" id="PF13490">
    <property type="entry name" value="zf-HC2"/>
    <property type="match status" value="1"/>
</dbReference>